<reference evidence="2 3" key="1">
    <citation type="submission" date="2016-10" db="EMBL/GenBank/DDBJ databases">
        <authorList>
            <person name="de Groot N.N."/>
        </authorList>
    </citation>
    <scope>NUCLEOTIDE SEQUENCE [LARGE SCALE GENOMIC DNA]</scope>
    <source>
        <strain evidence="2 3">D15d</strain>
    </source>
</reference>
<accession>A0A1H5UC77</accession>
<evidence type="ECO:0008006" key="4">
    <source>
        <dbReference type="Google" id="ProtNLM"/>
    </source>
</evidence>
<sequence length="385" mass="44172">MKDFKKKLFVGTLSLVMLFNLAACSVNKKQNDAINYDSNNISEKNGVFMIGSNIAESENGYYFMAKSANWSKRFIAYYDKSSNESSVLCSKINCNHSLEDVDTECDAYVDGEIVSESLYYNEGYLYFIKRNKSNYMCTLCRVSADGSEHEIICDLKETPDARNSYFSYVVIGNYIFCAISSPDTENETTSIIEKINIESKTRDTIYSYTSIRADIVELSYHDNKLYFRQSESAGLLLSDLYSFDINTEVCKKISDDICSYIFFDDKLIYWKSYDGIYEETSKGDVNKIYEVEEDTVKGSLVYNGSNIYVLNFYSATEEGPFIGLLKNGEIEDRFYCFENGTYVPMYLTNDRIFAISYSQEGQYYAIFLLDEEGKIKDIVRTDIIG</sequence>
<keyword evidence="3" id="KW-1185">Reference proteome</keyword>
<evidence type="ECO:0000313" key="3">
    <source>
        <dbReference type="Proteomes" id="UP000236726"/>
    </source>
</evidence>
<feature type="chain" id="PRO_5038676274" description="DUF5050 domain-containing protein" evidence="1">
    <location>
        <begin position="23"/>
        <end position="385"/>
    </location>
</feature>
<evidence type="ECO:0000313" key="2">
    <source>
        <dbReference type="EMBL" id="SEF72725.1"/>
    </source>
</evidence>
<gene>
    <name evidence="2" type="ORF">SAMN05216537_1079</name>
</gene>
<dbReference type="Proteomes" id="UP000236726">
    <property type="component" value="Unassembled WGS sequence"/>
</dbReference>
<dbReference type="SUPFAM" id="SSF69304">
    <property type="entry name" value="Tricorn protease N-terminal domain"/>
    <property type="match status" value="1"/>
</dbReference>
<keyword evidence="1" id="KW-0732">Signal</keyword>
<proteinExistence type="predicted"/>
<dbReference type="EMBL" id="FNUL01000007">
    <property type="protein sequence ID" value="SEF72725.1"/>
    <property type="molecule type" value="Genomic_DNA"/>
</dbReference>
<protein>
    <recommendedName>
        <fullName evidence="4">DUF5050 domain-containing protein</fullName>
    </recommendedName>
</protein>
<dbReference type="AlphaFoldDB" id="A0A1H5UC77"/>
<organism evidence="2 3">
    <name type="scientific">Lachnospira multipara</name>
    <dbReference type="NCBI Taxonomy" id="28051"/>
    <lineage>
        <taxon>Bacteria</taxon>
        <taxon>Bacillati</taxon>
        <taxon>Bacillota</taxon>
        <taxon>Clostridia</taxon>
        <taxon>Lachnospirales</taxon>
        <taxon>Lachnospiraceae</taxon>
        <taxon>Lachnospira</taxon>
    </lineage>
</organism>
<name>A0A1H5UC77_9FIRM</name>
<dbReference type="RefSeq" id="WP_103952699.1">
    <property type="nucleotide sequence ID" value="NZ_FNUL01000007.1"/>
</dbReference>
<feature type="signal peptide" evidence="1">
    <location>
        <begin position="1"/>
        <end position="22"/>
    </location>
</feature>
<evidence type="ECO:0000256" key="1">
    <source>
        <dbReference type="SAM" id="SignalP"/>
    </source>
</evidence>